<name>A0A5C6DU65_9BACT</name>
<proteinExistence type="predicted"/>
<protein>
    <submittedName>
        <fullName evidence="1">Uncharacterized protein</fullName>
    </submittedName>
</protein>
<reference evidence="1 2" key="1">
    <citation type="submission" date="2019-02" db="EMBL/GenBank/DDBJ databases">
        <title>Deep-cultivation of Planctomycetes and their phenomic and genomic characterization uncovers novel biology.</title>
        <authorList>
            <person name="Wiegand S."/>
            <person name="Jogler M."/>
            <person name="Boedeker C."/>
            <person name="Pinto D."/>
            <person name="Vollmers J."/>
            <person name="Rivas-Marin E."/>
            <person name="Kohn T."/>
            <person name="Peeters S.H."/>
            <person name="Heuer A."/>
            <person name="Rast P."/>
            <person name="Oberbeckmann S."/>
            <person name="Bunk B."/>
            <person name="Jeske O."/>
            <person name="Meyerdierks A."/>
            <person name="Storesund J.E."/>
            <person name="Kallscheuer N."/>
            <person name="Luecker S."/>
            <person name="Lage O.M."/>
            <person name="Pohl T."/>
            <person name="Merkel B.J."/>
            <person name="Hornburger P."/>
            <person name="Mueller R.-W."/>
            <person name="Bruemmer F."/>
            <person name="Labrenz M."/>
            <person name="Spormann A.M."/>
            <person name="Op Den Camp H."/>
            <person name="Overmann J."/>
            <person name="Amann R."/>
            <person name="Jetten M.S.M."/>
            <person name="Mascher T."/>
            <person name="Medema M.H."/>
            <person name="Devos D.P."/>
            <person name="Kaster A.-K."/>
            <person name="Ovreas L."/>
            <person name="Rohde M."/>
            <person name="Galperin M.Y."/>
            <person name="Jogler C."/>
        </authorList>
    </citation>
    <scope>NUCLEOTIDE SEQUENCE [LARGE SCALE GENOMIC DNA]</scope>
    <source>
        <strain evidence="1 2">Q31b</strain>
    </source>
</reference>
<evidence type="ECO:0000313" key="2">
    <source>
        <dbReference type="Proteomes" id="UP000315471"/>
    </source>
</evidence>
<comment type="caution">
    <text evidence="1">The sequence shown here is derived from an EMBL/GenBank/DDBJ whole genome shotgun (WGS) entry which is preliminary data.</text>
</comment>
<accession>A0A5C6DU65</accession>
<evidence type="ECO:0000313" key="1">
    <source>
        <dbReference type="EMBL" id="TWU40242.1"/>
    </source>
</evidence>
<dbReference type="EMBL" id="SJPY01000005">
    <property type="protein sequence ID" value="TWU40242.1"/>
    <property type="molecule type" value="Genomic_DNA"/>
</dbReference>
<dbReference type="AlphaFoldDB" id="A0A5C6DU65"/>
<dbReference type="Proteomes" id="UP000315471">
    <property type="component" value="Unassembled WGS sequence"/>
</dbReference>
<keyword evidence="2" id="KW-1185">Reference proteome</keyword>
<organism evidence="1 2">
    <name type="scientific">Novipirellula aureliae</name>
    <dbReference type="NCBI Taxonomy" id="2527966"/>
    <lineage>
        <taxon>Bacteria</taxon>
        <taxon>Pseudomonadati</taxon>
        <taxon>Planctomycetota</taxon>
        <taxon>Planctomycetia</taxon>
        <taxon>Pirellulales</taxon>
        <taxon>Pirellulaceae</taxon>
        <taxon>Novipirellula</taxon>
    </lineage>
</organism>
<sequence length="246" mass="28269">MSSFVRVVRRWPNAGFGSYLLTTIDTVAAILEADLIPVVDYRHRKSMQLYRTYEGENVWDTLFHQQHPVAEAVECPELTVDFGKRQKVPCLTYDEARSTFQSLVQPRGAVDYFATQRINYRIGQGVEYDCIYFRGTDKKKERRPVPFERYDAILDAANGPLVAQTDQQSFVDYVKKRKPDVIIFPELRYSATESPLHQDSSPGFRKGLEAWTVVRILAGARRLYASRSNITTVANLMRKNPAEHLN</sequence>
<dbReference type="Gene3D" id="3.40.50.11350">
    <property type="match status" value="1"/>
</dbReference>
<dbReference type="OrthoDB" id="1421572at2"/>
<gene>
    <name evidence="1" type="ORF">Q31b_35870</name>
</gene>
<dbReference type="RefSeq" id="WP_146600835.1">
    <property type="nucleotide sequence ID" value="NZ_SJPY01000005.1"/>
</dbReference>